<dbReference type="AlphaFoldDB" id="A0A1F7GMU2"/>
<dbReference type="EMBL" id="MFZH01000004">
    <property type="protein sequence ID" value="OGK19812.1"/>
    <property type="molecule type" value="Genomic_DNA"/>
</dbReference>
<protein>
    <submittedName>
        <fullName evidence="1">Uncharacterized protein</fullName>
    </submittedName>
</protein>
<proteinExistence type="predicted"/>
<name>A0A1F7GMU2_9BACT</name>
<gene>
    <name evidence="1" type="ORF">A2799_00560</name>
</gene>
<evidence type="ECO:0000313" key="2">
    <source>
        <dbReference type="Proteomes" id="UP000176850"/>
    </source>
</evidence>
<evidence type="ECO:0000313" key="1">
    <source>
        <dbReference type="EMBL" id="OGK19812.1"/>
    </source>
</evidence>
<comment type="caution">
    <text evidence="1">The sequence shown here is derived from an EMBL/GenBank/DDBJ whole genome shotgun (WGS) entry which is preliminary data.</text>
</comment>
<reference evidence="1 2" key="1">
    <citation type="journal article" date="2016" name="Nat. Commun.">
        <title>Thousands of microbial genomes shed light on interconnected biogeochemical processes in an aquifer system.</title>
        <authorList>
            <person name="Anantharaman K."/>
            <person name="Brown C.T."/>
            <person name="Hug L.A."/>
            <person name="Sharon I."/>
            <person name="Castelle C.J."/>
            <person name="Probst A.J."/>
            <person name="Thomas B.C."/>
            <person name="Singh A."/>
            <person name="Wilkins M.J."/>
            <person name="Karaoz U."/>
            <person name="Brodie E.L."/>
            <person name="Williams K.H."/>
            <person name="Hubbard S.S."/>
            <person name="Banfield J.F."/>
        </authorList>
    </citation>
    <scope>NUCLEOTIDE SEQUENCE [LARGE SCALE GENOMIC DNA]</scope>
</reference>
<organism evidence="1 2">
    <name type="scientific">Candidatus Roizmanbacteria bacterium RIFCSPHIGHO2_01_FULL_39_24</name>
    <dbReference type="NCBI Taxonomy" id="1802032"/>
    <lineage>
        <taxon>Bacteria</taxon>
        <taxon>Candidatus Roizmaniibacteriota</taxon>
    </lineage>
</organism>
<accession>A0A1F7GMU2</accession>
<dbReference type="Proteomes" id="UP000176850">
    <property type="component" value="Unassembled WGS sequence"/>
</dbReference>
<sequence length="59" mass="7320">MNNRLAEIYFEKKKDGPVFIGHCYVEKSEYKTKYENTWIEEDVSRYKFIYRKGEYKLKI</sequence>